<accession>A0A7W5DQZ8</accession>
<dbReference type="EMBL" id="JACHYB010000001">
    <property type="protein sequence ID" value="MBB3187492.1"/>
    <property type="molecule type" value="Genomic_DNA"/>
</dbReference>
<dbReference type="SUPFAM" id="SSF56935">
    <property type="entry name" value="Porins"/>
    <property type="match status" value="1"/>
</dbReference>
<evidence type="ECO:0000313" key="2">
    <source>
        <dbReference type="Proteomes" id="UP000544222"/>
    </source>
</evidence>
<proteinExistence type="predicted"/>
<gene>
    <name evidence="1" type="ORF">FHX64_001655</name>
</gene>
<keyword evidence="2" id="KW-1185">Reference proteome</keyword>
<protein>
    <recommendedName>
        <fullName evidence="3">Porin</fullName>
    </recommendedName>
</protein>
<reference evidence="1 2" key="1">
    <citation type="submission" date="2020-08" db="EMBL/GenBank/DDBJ databases">
        <title>Genomic Encyclopedia of Type Strains, Phase IV (KMG-IV): sequencing the most valuable type-strain genomes for metagenomic binning, comparative biology and taxonomic classification.</title>
        <authorList>
            <person name="Goeker M."/>
        </authorList>
    </citation>
    <scope>NUCLEOTIDE SEQUENCE [LARGE SCALE GENOMIC DNA]</scope>
    <source>
        <strain evidence="1 2">DSM 27471</strain>
    </source>
</reference>
<organism evidence="1 2">
    <name type="scientific">Microbacter margulisiae</name>
    <dbReference type="NCBI Taxonomy" id="1350067"/>
    <lineage>
        <taxon>Bacteria</taxon>
        <taxon>Pseudomonadati</taxon>
        <taxon>Bacteroidota</taxon>
        <taxon>Bacteroidia</taxon>
        <taxon>Bacteroidales</taxon>
        <taxon>Porphyromonadaceae</taxon>
        <taxon>Microbacter</taxon>
    </lineage>
</organism>
<evidence type="ECO:0000313" key="1">
    <source>
        <dbReference type="EMBL" id="MBB3187492.1"/>
    </source>
</evidence>
<dbReference type="Proteomes" id="UP000544222">
    <property type="component" value="Unassembled WGS sequence"/>
</dbReference>
<sequence length="436" mass="48235">MKKFLFLPLLAITMAVSGQQIELPGQQFEQPKLNSNDFTKLKVHIGGDFALQYQDLQNVGSPIVSVNGVPTEVGFMPIGSGVNLPSANMVIKADVAPGMRVVLTTYLASRHHNDTWVKGGYLQMDALPFIKSDLLSEIMKYVTIKVGDMEVNYGDAHLRRSDNGNVTRNAFAENYIMEAFMTAPAAEFMFRNNGWIGMVGVTGGSMDPSLVGFKNNTFVPYYMGEHLAFYGKVGFDKQFNKDFRLRFTVSPYLAEPNPQGGSLYNSDRAGARYYSILVPAQVVSGTAPNQVLAMNSTGTDITTNQSLGHWGPGMTYTDNSLMVNLFAAYQRAELFTTYEVASGTNVQNGPHYTYNQFAVEGIYHMGDKDQYYLGARYNEVSNQLSQSVNRVQLAAGWYLTKNILLKAEYVDQKYHVPAYTANAGFKGLMVESGISF</sequence>
<name>A0A7W5DQZ8_9PORP</name>
<dbReference type="AlphaFoldDB" id="A0A7W5DQZ8"/>
<comment type="caution">
    <text evidence="1">The sequence shown here is derived from an EMBL/GenBank/DDBJ whole genome shotgun (WGS) entry which is preliminary data.</text>
</comment>
<dbReference type="RefSeq" id="WP_183413253.1">
    <property type="nucleotide sequence ID" value="NZ_JACHYB010000001.1"/>
</dbReference>
<evidence type="ECO:0008006" key="3">
    <source>
        <dbReference type="Google" id="ProtNLM"/>
    </source>
</evidence>